<dbReference type="GO" id="GO:0005634">
    <property type="term" value="C:nucleus"/>
    <property type="evidence" value="ECO:0007669"/>
    <property type="project" value="UniProtKB-SubCell"/>
</dbReference>
<feature type="region of interest" description="Disordered" evidence="8">
    <location>
        <begin position="609"/>
        <end position="716"/>
    </location>
</feature>
<dbReference type="PROSITE" id="PS50280">
    <property type="entry name" value="SET"/>
    <property type="match status" value="1"/>
</dbReference>
<name>A0A6A4Q607_LUPAL</name>
<keyword evidence="7" id="KW-0539">Nucleus</keyword>
<sequence>MVCHCKPPQEGKLGCGDECLNRILNIECVHGTCPCGDRCSNQQFQKRKYASLNWFKCGKKGYGLKALEDIAEGQFLIEYVGEVLDAHAYEARQREYALKGHRHFYFMTLNGSEVIDASAKGNVGRFINHSCDPNCRTEKWMVNGEICIGLFAMKDIKQDEEVTFDYNYVRVFGAAPKKCYCGSPHCRGYIGGGDPLDDEVIVQGDSDDEFPEPVMLTVDGEIKNSVATQSAKHVLKESYLLNKSTTSVDVDNIPEKESCMNPTSAVSLLHRSSEMDISKDWSPSSVQVQEISQQMEDVTDKPMPDVQPGYAMESDLADNKSYTQELDFTSLTTVSKVLPNSTGSNRESHLHVKAPKRSVSVKKGKICANPPNGLKAVIANQSQVSSFKLKKAVEGTSNGRFEAVQEKLNELLDGDGGVSKRKDATKHYLLLLLLTVASGDRSNGEAIQSNRDLSMILDALLKTKSRTVLNDIINKNGLQMLHKIMKQYRQDFKKIPILRKLLKVLEYLAEGKILTFEHINSGPPCHGMESFRESMLSLTEHDDKKVHQIARSFRDTWIRRPARKHHMDRDGNRVESRRSFNPNRFSASYNHRHEQDLRPTEVIDCLQPPTPVTTSVDSGPQESCSPLSHDGMENKGIKKRKRKTRWDQPAETNSCPIVVSGSIYGDQSIQEDVPPGFPCPAGSLPAPPNSGDPASPNSGDPASPNSGDPASQNACHTGFSSNTVIVHPKEKFNSGLPVLYGMPLSVVHQYGTPHAEITESWVTAPGMTFKPFPPLPSYSRDEKTFHPSSSTNAMSIDQPAEVRQCDSSGPVICSADMVPNTTGANSEDKNVPCEDNEHISKRLKGNSHDLGSEYLRQQEWNNSKIYRPWFRRNAWKCDVKLNNSSGDICSIGVGDDVPKPSKGTYSEDVVCRDEKGGNNI</sequence>
<evidence type="ECO:0000256" key="4">
    <source>
        <dbReference type="ARBA" id="ARBA00022603"/>
    </source>
</evidence>
<dbReference type="InterPro" id="IPR046341">
    <property type="entry name" value="SET_dom_sf"/>
</dbReference>
<protein>
    <submittedName>
        <fullName evidence="12">Putative histone-lysine N-methyltransferase chromatin remodeling SET family</fullName>
    </submittedName>
</protein>
<dbReference type="InterPro" id="IPR050777">
    <property type="entry name" value="SET2_Histone-Lys_MeTrsfase"/>
</dbReference>
<keyword evidence="4 12" id="KW-0489">Methyltransferase</keyword>
<dbReference type="GO" id="GO:0032259">
    <property type="term" value="P:methylation"/>
    <property type="evidence" value="ECO:0007669"/>
    <property type="project" value="UniProtKB-KW"/>
</dbReference>
<dbReference type="FunFam" id="2.170.270.10:FF:000035">
    <property type="entry name" value="Histone-lysine N-methyltransferase"/>
    <property type="match status" value="1"/>
</dbReference>
<keyword evidence="3" id="KW-0158">Chromosome</keyword>
<feature type="compositionally biased region" description="Polar residues" evidence="8">
    <location>
        <begin position="612"/>
        <end position="626"/>
    </location>
</feature>
<dbReference type="Gene3D" id="2.170.270.10">
    <property type="entry name" value="SET domain"/>
    <property type="match status" value="1"/>
</dbReference>
<comment type="subcellular location">
    <subcellularLocation>
        <location evidence="2">Chromosome</location>
    </subcellularLocation>
    <subcellularLocation>
        <location evidence="1">Nucleus</location>
    </subcellularLocation>
</comment>
<feature type="region of interest" description="Disordered" evidence="8">
    <location>
        <begin position="564"/>
        <end position="586"/>
    </location>
</feature>
<feature type="domain" description="AWS" evidence="11">
    <location>
        <begin position="1"/>
        <end position="48"/>
    </location>
</feature>
<dbReference type="InterPro" id="IPR001214">
    <property type="entry name" value="SET_dom"/>
</dbReference>
<feature type="domain" description="SET" evidence="9">
    <location>
        <begin position="42"/>
        <end position="167"/>
    </location>
</feature>
<feature type="compositionally biased region" description="Basic and acidic residues" evidence="8">
    <location>
        <begin position="567"/>
        <end position="578"/>
    </location>
</feature>
<dbReference type="PROSITE" id="PS50868">
    <property type="entry name" value="POST_SET"/>
    <property type="match status" value="1"/>
</dbReference>
<dbReference type="Proteomes" id="UP000447434">
    <property type="component" value="Chromosome 8"/>
</dbReference>
<keyword evidence="6" id="KW-0949">S-adenosyl-L-methionine</keyword>
<dbReference type="SMART" id="SM00317">
    <property type="entry name" value="SET"/>
    <property type="match status" value="1"/>
</dbReference>
<feature type="domain" description="Post-SET" evidence="10">
    <location>
        <begin position="175"/>
        <end position="191"/>
    </location>
</feature>
<dbReference type="SMART" id="SM00570">
    <property type="entry name" value="AWS"/>
    <property type="match status" value="1"/>
</dbReference>
<dbReference type="Pfam" id="PF00856">
    <property type="entry name" value="SET"/>
    <property type="match status" value="1"/>
</dbReference>
<dbReference type="EMBL" id="WOCE01000008">
    <property type="protein sequence ID" value="KAE9608946.1"/>
    <property type="molecule type" value="Genomic_DNA"/>
</dbReference>
<evidence type="ECO:0000256" key="2">
    <source>
        <dbReference type="ARBA" id="ARBA00004286"/>
    </source>
</evidence>
<comment type="caution">
    <text evidence="12">The sequence shown here is derived from an EMBL/GenBank/DDBJ whole genome shotgun (WGS) entry which is preliminary data.</text>
</comment>
<dbReference type="CDD" id="cd19172">
    <property type="entry name" value="SET_SETD2"/>
    <property type="match status" value="1"/>
</dbReference>
<evidence type="ECO:0000256" key="1">
    <source>
        <dbReference type="ARBA" id="ARBA00004123"/>
    </source>
</evidence>
<evidence type="ECO:0000313" key="13">
    <source>
        <dbReference type="Proteomes" id="UP000447434"/>
    </source>
</evidence>
<evidence type="ECO:0000259" key="11">
    <source>
        <dbReference type="PROSITE" id="PS51215"/>
    </source>
</evidence>
<dbReference type="InterPro" id="IPR044437">
    <property type="entry name" value="SETD2/Set2_SET"/>
</dbReference>
<dbReference type="SMART" id="SM00508">
    <property type="entry name" value="PostSET"/>
    <property type="match status" value="1"/>
</dbReference>
<dbReference type="SUPFAM" id="SSF82199">
    <property type="entry name" value="SET domain"/>
    <property type="match status" value="1"/>
</dbReference>
<dbReference type="PROSITE" id="PS51215">
    <property type="entry name" value="AWS"/>
    <property type="match status" value="1"/>
</dbReference>
<evidence type="ECO:0000256" key="6">
    <source>
        <dbReference type="ARBA" id="ARBA00022691"/>
    </source>
</evidence>
<dbReference type="InterPro" id="IPR003616">
    <property type="entry name" value="Post-SET_dom"/>
</dbReference>
<dbReference type="AlphaFoldDB" id="A0A6A4Q607"/>
<gene>
    <name evidence="12" type="ORF">Lalb_Chr08g0241051</name>
</gene>
<keyword evidence="5 12" id="KW-0808">Transferase</keyword>
<keyword evidence="13" id="KW-1185">Reference proteome</keyword>
<dbReference type="InterPro" id="IPR006560">
    <property type="entry name" value="AWS_dom"/>
</dbReference>
<feature type="compositionally biased region" description="Polar residues" evidence="8">
    <location>
        <begin position="695"/>
        <end position="716"/>
    </location>
</feature>
<dbReference type="GO" id="GO:0046975">
    <property type="term" value="F:histone H3K36 methyltransferase activity"/>
    <property type="evidence" value="ECO:0007669"/>
    <property type="project" value="InterPro"/>
</dbReference>
<evidence type="ECO:0000256" key="7">
    <source>
        <dbReference type="ARBA" id="ARBA00023242"/>
    </source>
</evidence>
<evidence type="ECO:0000259" key="10">
    <source>
        <dbReference type="PROSITE" id="PS50868"/>
    </source>
</evidence>
<dbReference type="GO" id="GO:0005694">
    <property type="term" value="C:chromosome"/>
    <property type="evidence" value="ECO:0007669"/>
    <property type="project" value="UniProtKB-SubCell"/>
</dbReference>
<dbReference type="PANTHER" id="PTHR22884">
    <property type="entry name" value="SET DOMAIN PROTEINS"/>
    <property type="match status" value="1"/>
</dbReference>
<reference evidence="13" key="1">
    <citation type="journal article" date="2020" name="Nat. Commun.">
        <title>Genome sequence of the cluster root forming white lupin.</title>
        <authorList>
            <person name="Hufnagel B."/>
            <person name="Marques A."/>
            <person name="Soriano A."/>
            <person name="Marques L."/>
            <person name="Divol F."/>
            <person name="Doumas P."/>
            <person name="Sallet E."/>
            <person name="Mancinotti D."/>
            <person name="Carrere S."/>
            <person name="Marande W."/>
            <person name="Arribat S."/>
            <person name="Keller J."/>
            <person name="Huneau C."/>
            <person name="Blein T."/>
            <person name="Aime D."/>
            <person name="Laguerre M."/>
            <person name="Taylor J."/>
            <person name="Schubert V."/>
            <person name="Nelson M."/>
            <person name="Geu-Flores F."/>
            <person name="Crespi M."/>
            <person name="Gallardo-Guerrero K."/>
            <person name="Delaux P.-M."/>
            <person name="Salse J."/>
            <person name="Berges H."/>
            <person name="Guyot R."/>
            <person name="Gouzy J."/>
            <person name="Peret B."/>
        </authorList>
    </citation>
    <scope>NUCLEOTIDE SEQUENCE [LARGE SCALE GENOMIC DNA]</scope>
    <source>
        <strain evidence="13">cv. Amiga</strain>
    </source>
</reference>
<evidence type="ECO:0000259" key="9">
    <source>
        <dbReference type="PROSITE" id="PS50280"/>
    </source>
</evidence>
<proteinExistence type="predicted"/>
<evidence type="ECO:0000256" key="5">
    <source>
        <dbReference type="ARBA" id="ARBA00022679"/>
    </source>
</evidence>
<dbReference type="Pfam" id="PF17907">
    <property type="entry name" value="AWS"/>
    <property type="match status" value="1"/>
</dbReference>
<organism evidence="12 13">
    <name type="scientific">Lupinus albus</name>
    <name type="common">White lupine</name>
    <name type="synonym">Lupinus termis</name>
    <dbReference type="NCBI Taxonomy" id="3870"/>
    <lineage>
        <taxon>Eukaryota</taxon>
        <taxon>Viridiplantae</taxon>
        <taxon>Streptophyta</taxon>
        <taxon>Embryophyta</taxon>
        <taxon>Tracheophyta</taxon>
        <taxon>Spermatophyta</taxon>
        <taxon>Magnoliopsida</taxon>
        <taxon>eudicotyledons</taxon>
        <taxon>Gunneridae</taxon>
        <taxon>Pentapetalae</taxon>
        <taxon>rosids</taxon>
        <taxon>fabids</taxon>
        <taxon>Fabales</taxon>
        <taxon>Fabaceae</taxon>
        <taxon>Papilionoideae</taxon>
        <taxon>50 kb inversion clade</taxon>
        <taxon>genistoids sensu lato</taxon>
        <taxon>core genistoids</taxon>
        <taxon>Genisteae</taxon>
        <taxon>Lupinus</taxon>
    </lineage>
</organism>
<accession>A0A6A4Q607</accession>
<dbReference type="OrthoDB" id="422362at2759"/>
<evidence type="ECO:0000256" key="8">
    <source>
        <dbReference type="SAM" id="MobiDB-lite"/>
    </source>
</evidence>
<evidence type="ECO:0000256" key="3">
    <source>
        <dbReference type="ARBA" id="ARBA00022454"/>
    </source>
</evidence>
<evidence type="ECO:0000313" key="12">
    <source>
        <dbReference type="EMBL" id="KAE9608946.1"/>
    </source>
</evidence>